<sequence>MAGMKPRSIDWYGLGASMLSAAADHLRTMAADPADRWDLPKPDDRRDGLAVVVSICPDCGTETSCLERSICPWCGSTSDPVIRPVGEA</sequence>
<accession>A0A6M3KZN7</accession>
<dbReference type="AlphaFoldDB" id="A0A6M3KZN7"/>
<evidence type="ECO:0000313" key="1">
    <source>
        <dbReference type="EMBL" id="QJA71685.1"/>
    </source>
</evidence>
<proteinExistence type="predicted"/>
<name>A0A6M3KZN7_9ZZZZ</name>
<reference evidence="2" key="1">
    <citation type="submission" date="2020-03" db="EMBL/GenBank/DDBJ databases">
        <title>The deep terrestrial virosphere.</title>
        <authorList>
            <person name="Holmfeldt K."/>
            <person name="Nilsson E."/>
            <person name="Simone D."/>
            <person name="Lopez-Fernandez M."/>
            <person name="Wu X."/>
            <person name="de Brujin I."/>
            <person name="Lundin D."/>
            <person name="Andersson A."/>
            <person name="Bertilsson S."/>
            <person name="Dopson M."/>
        </authorList>
    </citation>
    <scope>NUCLEOTIDE SEQUENCE</scope>
    <source>
        <strain evidence="1">MM415A03106</strain>
        <strain evidence="2">MM415B02899</strain>
    </source>
</reference>
<gene>
    <name evidence="1" type="ORF">MM415A03106_0012</name>
    <name evidence="2" type="ORF">MM415B02899_0015</name>
</gene>
<evidence type="ECO:0000313" key="2">
    <source>
        <dbReference type="EMBL" id="QJA87743.1"/>
    </source>
</evidence>
<protein>
    <submittedName>
        <fullName evidence="2">Uncharacterized protein</fullName>
    </submittedName>
</protein>
<dbReference type="EMBL" id="MT141891">
    <property type="protein sequence ID" value="QJA71685.1"/>
    <property type="molecule type" value="Genomic_DNA"/>
</dbReference>
<dbReference type="EMBL" id="MT142729">
    <property type="protein sequence ID" value="QJA87743.1"/>
    <property type="molecule type" value="Genomic_DNA"/>
</dbReference>
<organism evidence="2">
    <name type="scientific">viral metagenome</name>
    <dbReference type="NCBI Taxonomy" id="1070528"/>
    <lineage>
        <taxon>unclassified sequences</taxon>
        <taxon>metagenomes</taxon>
        <taxon>organismal metagenomes</taxon>
    </lineage>
</organism>